<organism evidence="1 2">
    <name type="scientific">Hymenobacter volaticus</name>
    <dbReference type="NCBI Taxonomy" id="2932254"/>
    <lineage>
        <taxon>Bacteria</taxon>
        <taxon>Pseudomonadati</taxon>
        <taxon>Bacteroidota</taxon>
        <taxon>Cytophagia</taxon>
        <taxon>Cytophagales</taxon>
        <taxon>Hymenobacteraceae</taxon>
        <taxon>Hymenobacter</taxon>
    </lineage>
</organism>
<protein>
    <submittedName>
        <fullName evidence="1">Uncharacterized protein</fullName>
    </submittedName>
</protein>
<name>A0ABY4GC83_9BACT</name>
<gene>
    <name evidence="1" type="ORF">MUN86_23870</name>
</gene>
<geneLocation type="plasmid" evidence="1 2">
    <name>unnamed1</name>
</geneLocation>
<dbReference type="Proteomes" id="UP000830401">
    <property type="component" value="Plasmid unnamed1"/>
</dbReference>
<dbReference type="RefSeq" id="WP_245125882.1">
    <property type="nucleotide sequence ID" value="NZ_CP095062.1"/>
</dbReference>
<sequence>MEHNSPSPRQNSLQHLYDKVGQLMRQGKSNKQVQTLLQDTGLDAQSAAVVTRKMRSQFREIPRSQNRSATTLGALIIGGLQGLQQRLRLR</sequence>
<proteinExistence type="predicted"/>
<accession>A0ABY4GC83</accession>
<keyword evidence="1" id="KW-0614">Plasmid</keyword>
<evidence type="ECO:0000313" key="2">
    <source>
        <dbReference type="Proteomes" id="UP000830401"/>
    </source>
</evidence>
<keyword evidence="2" id="KW-1185">Reference proteome</keyword>
<reference evidence="1" key="1">
    <citation type="submission" date="2022-04" db="EMBL/GenBank/DDBJ databases">
        <title>Hymenobacter sp. isolated from the air.</title>
        <authorList>
            <person name="Won M."/>
            <person name="Lee C.-M."/>
            <person name="Woen H.-Y."/>
            <person name="Kwon S.-W."/>
        </authorList>
    </citation>
    <scope>NUCLEOTIDE SEQUENCE</scope>
    <source>
        <strain evidence="1">5420S-77</strain>
        <plasmid evidence="1">unnamed1</plasmid>
    </source>
</reference>
<evidence type="ECO:0000313" key="1">
    <source>
        <dbReference type="EMBL" id="UOQ68548.1"/>
    </source>
</evidence>
<dbReference type="EMBL" id="CP095062">
    <property type="protein sequence ID" value="UOQ68548.1"/>
    <property type="molecule type" value="Genomic_DNA"/>
</dbReference>